<evidence type="ECO:0000256" key="2">
    <source>
        <dbReference type="SAM" id="Phobius"/>
    </source>
</evidence>
<dbReference type="AlphaFoldDB" id="A0A6L2JEX1"/>
<keyword evidence="2" id="KW-0472">Membrane</keyword>
<proteinExistence type="predicted"/>
<name>A0A6L2JEX1_TANCI</name>
<reference evidence="3" key="1">
    <citation type="journal article" date="2019" name="Sci. Rep.">
        <title>Draft genome of Tanacetum cinerariifolium, the natural source of mosquito coil.</title>
        <authorList>
            <person name="Yamashiro T."/>
            <person name="Shiraishi A."/>
            <person name="Satake H."/>
            <person name="Nakayama K."/>
        </authorList>
    </citation>
    <scope>NUCLEOTIDE SEQUENCE</scope>
</reference>
<evidence type="ECO:0000313" key="3">
    <source>
        <dbReference type="EMBL" id="GEU35548.1"/>
    </source>
</evidence>
<protein>
    <submittedName>
        <fullName evidence="3">Uncharacterized protein</fullName>
    </submittedName>
</protein>
<keyword evidence="2" id="KW-0812">Transmembrane</keyword>
<evidence type="ECO:0000256" key="1">
    <source>
        <dbReference type="SAM" id="MobiDB-lite"/>
    </source>
</evidence>
<keyword evidence="2" id="KW-1133">Transmembrane helix</keyword>
<feature type="region of interest" description="Disordered" evidence="1">
    <location>
        <begin position="273"/>
        <end position="316"/>
    </location>
</feature>
<sequence length="359" mass="42137">MKRQKETRYQVVLDALAISTCSLAFLIMAEVPVIYMHQFWHTFSKHGSSYRFKIDNKKFIMIMEEFGDILNMCPRIEGQEFFDPSYEEEALSFIRHLCYTGEIKYLTDVTVDHLHQPWRTFSSIINKYLSSKDLAYQIENKDAKKSDKMYCPRFTKFIIDHYLTRNSSISRRNRMFIHTTKDDIKLGILKFVSNYENIQVYSALIPKEMTNAKMLEYESFKTYYAIPTLATRRNKKDYHISQASGLASGTYEWTGALPGVPVVPKFDLEGEIEYYGNSGDKDEDDDEEGKKDDDDDSDENVDDDDEMTELDSDEEDIYLDERILTIKFHEEEDKEDYDDLYGDFNVNLIIEDIEKTNAD</sequence>
<comment type="caution">
    <text evidence="3">The sequence shown here is derived from an EMBL/GenBank/DDBJ whole genome shotgun (WGS) entry which is preliminary data.</text>
</comment>
<accession>A0A6L2JEX1</accession>
<gene>
    <name evidence="3" type="ORF">Tci_007526</name>
</gene>
<feature type="compositionally biased region" description="Acidic residues" evidence="1">
    <location>
        <begin position="281"/>
        <end position="316"/>
    </location>
</feature>
<dbReference type="EMBL" id="BKCJ010000703">
    <property type="protein sequence ID" value="GEU35548.1"/>
    <property type="molecule type" value="Genomic_DNA"/>
</dbReference>
<feature type="transmembrane region" description="Helical" evidence="2">
    <location>
        <begin position="12"/>
        <end position="35"/>
    </location>
</feature>
<organism evidence="3">
    <name type="scientific">Tanacetum cinerariifolium</name>
    <name type="common">Dalmatian daisy</name>
    <name type="synonym">Chrysanthemum cinerariifolium</name>
    <dbReference type="NCBI Taxonomy" id="118510"/>
    <lineage>
        <taxon>Eukaryota</taxon>
        <taxon>Viridiplantae</taxon>
        <taxon>Streptophyta</taxon>
        <taxon>Embryophyta</taxon>
        <taxon>Tracheophyta</taxon>
        <taxon>Spermatophyta</taxon>
        <taxon>Magnoliopsida</taxon>
        <taxon>eudicotyledons</taxon>
        <taxon>Gunneridae</taxon>
        <taxon>Pentapetalae</taxon>
        <taxon>asterids</taxon>
        <taxon>campanulids</taxon>
        <taxon>Asterales</taxon>
        <taxon>Asteraceae</taxon>
        <taxon>Asteroideae</taxon>
        <taxon>Anthemideae</taxon>
        <taxon>Anthemidinae</taxon>
        <taxon>Tanacetum</taxon>
    </lineage>
</organism>